<feature type="compositionally biased region" description="Polar residues" evidence="4">
    <location>
        <begin position="391"/>
        <end position="400"/>
    </location>
</feature>
<keyword evidence="2" id="KW-0472">Membrane</keyword>
<dbReference type="InterPro" id="IPR036034">
    <property type="entry name" value="PDZ_sf"/>
</dbReference>
<dbReference type="InterPro" id="IPR041489">
    <property type="entry name" value="PDZ_6"/>
</dbReference>
<evidence type="ECO:0000256" key="1">
    <source>
        <dbReference type="ARBA" id="ARBA00004236"/>
    </source>
</evidence>
<dbReference type="Gene3D" id="2.30.42.10">
    <property type="match status" value="1"/>
</dbReference>
<evidence type="ECO:0000313" key="7">
    <source>
        <dbReference type="Proteomes" id="UP000243686"/>
    </source>
</evidence>
<accession>A0A1S8WVI3</accession>
<dbReference type="PROSITE" id="PS50106">
    <property type="entry name" value="PDZ"/>
    <property type="match status" value="1"/>
</dbReference>
<dbReference type="Proteomes" id="UP000243686">
    <property type="component" value="Unassembled WGS sequence"/>
</dbReference>
<feature type="region of interest" description="Disordered" evidence="4">
    <location>
        <begin position="381"/>
        <end position="417"/>
    </location>
</feature>
<evidence type="ECO:0000259" key="5">
    <source>
        <dbReference type="PROSITE" id="PS50106"/>
    </source>
</evidence>
<reference evidence="6 7" key="1">
    <citation type="submission" date="2015-03" db="EMBL/GenBank/DDBJ databases">
        <title>Draft genome of the nematode, Opisthorchis viverrini.</title>
        <authorList>
            <person name="Mitreva M."/>
        </authorList>
    </citation>
    <scope>NUCLEOTIDE SEQUENCE [LARGE SCALE GENOMIC DNA]</scope>
    <source>
        <strain evidence="6">Khon Kaen</strain>
    </source>
</reference>
<keyword evidence="7" id="KW-1185">Reference proteome</keyword>
<evidence type="ECO:0000256" key="2">
    <source>
        <dbReference type="ARBA" id="ARBA00022475"/>
    </source>
</evidence>
<dbReference type="GO" id="GO:0016324">
    <property type="term" value="C:apical plasma membrane"/>
    <property type="evidence" value="ECO:0007669"/>
    <property type="project" value="TreeGrafter"/>
</dbReference>
<name>A0A1S8WVI3_OPIVI</name>
<keyword evidence="2" id="KW-1003">Cell membrane</keyword>
<feature type="non-terminal residue" evidence="6">
    <location>
        <position position="458"/>
    </location>
</feature>
<dbReference type="PANTHER" id="PTHR14191:SF3">
    <property type="entry name" value="NA(+)_H(+) EXCHANGE REGULATORY COFACTOR-LIKE PROTEIN NRFL-1"/>
    <property type="match status" value="1"/>
</dbReference>
<dbReference type="EMBL" id="KV894188">
    <property type="protein sequence ID" value="OON18438.1"/>
    <property type="molecule type" value="Genomic_DNA"/>
</dbReference>
<dbReference type="SMART" id="SM00228">
    <property type="entry name" value="PDZ"/>
    <property type="match status" value="1"/>
</dbReference>
<evidence type="ECO:0000313" key="6">
    <source>
        <dbReference type="EMBL" id="OON18438.1"/>
    </source>
</evidence>
<feature type="compositionally biased region" description="Polar residues" evidence="4">
    <location>
        <begin position="147"/>
        <end position="160"/>
    </location>
</feature>
<dbReference type="InterPro" id="IPR001478">
    <property type="entry name" value="PDZ"/>
</dbReference>
<dbReference type="Pfam" id="PF17820">
    <property type="entry name" value="PDZ_6"/>
    <property type="match status" value="1"/>
</dbReference>
<organism evidence="6 7">
    <name type="scientific">Opisthorchis viverrini</name>
    <name type="common">Southeast Asian liver fluke</name>
    <dbReference type="NCBI Taxonomy" id="6198"/>
    <lineage>
        <taxon>Eukaryota</taxon>
        <taxon>Metazoa</taxon>
        <taxon>Spiralia</taxon>
        <taxon>Lophotrochozoa</taxon>
        <taxon>Platyhelminthes</taxon>
        <taxon>Trematoda</taxon>
        <taxon>Digenea</taxon>
        <taxon>Opisthorchiida</taxon>
        <taxon>Opisthorchiata</taxon>
        <taxon>Opisthorchiidae</taxon>
        <taxon>Opisthorchis</taxon>
    </lineage>
</organism>
<dbReference type="PANTHER" id="PTHR14191">
    <property type="entry name" value="PDZ DOMAIN CONTAINING PROTEIN"/>
    <property type="match status" value="1"/>
</dbReference>
<protein>
    <submittedName>
        <fullName evidence="6">PDZ/DHR/GLGF domain protein</fullName>
    </submittedName>
</protein>
<dbReference type="GO" id="GO:0043495">
    <property type="term" value="F:protein-membrane adaptor activity"/>
    <property type="evidence" value="ECO:0007669"/>
    <property type="project" value="TreeGrafter"/>
</dbReference>
<sequence length="458" mass="51495">MESVPHARLCELQKWKDFSGYGFSLKGVKGRVGNSICEVDPDSPAYAGGVRNGDLVVEVNGINVLSEPHMEVVERIKSDPDRVCLLVVDPESRRHFEERHLIVDTHMKHLRHIVCPPSRPGHRLHTNLASHPEIDGVPDIPKRRDLSQSPTTHTDSHTPQRQPPTGAELNEAHGSLEESEVQQTGNNGFFKQPRSEVDIKNFRGNLGRARSAEIVIVSEPTKASTLENVSKGTGERIQKLTIERYSEPLEKPREVTILGDAVERIIRENEDERLVWNEPVRLLGSKSDWNQGKDREKTDKTQICISEIGEFEHLCIPSKKGSFSSICSEKLGHSLRDINEFGKPRAKSFEYSISVTKHNSHKNVLLPRDKQDDGASVKLPELISSVKPGESSRQNSTDLSTGRGALLNGGTPPPMNDRLKIDLDVDLERLKFKLGQNRRKQHTPMKSYTQRKRDFDAL</sequence>
<dbReference type="GO" id="GO:0072659">
    <property type="term" value="P:protein localization to plasma membrane"/>
    <property type="evidence" value="ECO:0007669"/>
    <property type="project" value="TreeGrafter"/>
</dbReference>
<comment type="subcellular location">
    <subcellularLocation>
        <location evidence="1">Cell membrane</location>
    </subcellularLocation>
</comment>
<keyword evidence="3" id="KW-0677">Repeat</keyword>
<dbReference type="InterPro" id="IPR051067">
    <property type="entry name" value="NHER"/>
</dbReference>
<dbReference type="SUPFAM" id="SSF50156">
    <property type="entry name" value="PDZ domain-like"/>
    <property type="match status" value="1"/>
</dbReference>
<gene>
    <name evidence="6" type="ORF">X801_05708</name>
</gene>
<evidence type="ECO:0000256" key="3">
    <source>
        <dbReference type="ARBA" id="ARBA00022737"/>
    </source>
</evidence>
<feature type="region of interest" description="Disordered" evidence="4">
    <location>
        <begin position="434"/>
        <end position="458"/>
    </location>
</feature>
<dbReference type="CDD" id="cd06768">
    <property type="entry name" value="PDZ_NHERF-like"/>
    <property type="match status" value="1"/>
</dbReference>
<proteinExistence type="predicted"/>
<dbReference type="AlphaFoldDB" id="A0A1S8WVI3"/>
<feature type="region of interest" description="Disordered" evidence="4">
    <location>
        <begin position="118"/>
        <end position="169"/>
    </location>
</feature>
<feature type="domain" description="PDZ" evidence="5">
    <location>
        <begin position="9"/>
        <end position="91"/>
    </location>
</feature>
<evidence type="ECO:0000256" key="4">
    <source>
        <dbReference type="SAM" id="MobiDB-lite"/>
    </source>
</evidence>